<dbReference type="GO" id="GO:0004497">
    <property type="term" value="F:monooxygenase activity"/>
    <property type="evidence" value="ECO:0007669"/>
    <property type="project" value="UniProtKB-KW"/>
</dbReference>
<dbReference type="SUPFAM" id="SSF48264">
    <property type="entry name" value="Cytochrome P450"/>
    <property type="match status" value="1"/>
</dbReference>
<dbReference type="KEGG" id="sind:105156707"/>
<organism evidence="13 14">
    <name type="scientific">Sesamum indicum</name>
    <name type="common">Oriental sesame</name>
    <name type="synonym">Sesamum orientale</name>
    <dbReference type="NCBI Taxonomy" id="4182"/>
    <lineage>
        <taxon>Eukaryota</taxon>
        <taxon>Viridiplantae</taxon>
        <taxon>Streptophyta</taxon>
        <taxon>Embryophyta</taxon>
        <taxon>Tracheophyta</taxon>
        <taxon>Spermatophyta</taxon>
        <taxon>Magnoliopsida</taxon>
        <taxon>eudicotyledons</taxon>
        <taxon>Gunneridae</taxon>
        <taxon>Pentapetalae</taxon>
        <taxon>asterids</taxon>
        <taxon>lamiids</taxon>
        <taxon>Lamiales</taxon>
        <taxon>Pedaliaceae</taxon>
        <taxon>Sesamum</taxon>
    </lineage>
</organism>
<dbReference type="GO" id="GO:0016705">
    <property type="term" value="F:oxidoreductase activity, acting on paired donors, with incorporation or reduction of molecular oxygen"/>
    <property type="evidence" value="ECO:0007669"/>
    <property type="project" value="InterPro"/>
</dbReference>
<accession>A0A6I9SPW6</accession>
<protein>
    <submittedName>
        <fullName evidence="14">7-ethoxycoumarin O-deethylase-like</fullName>
    </submittedName>
</protein>
<reference evidence="14" key="2">
    <citation type="submission" date="2025-08" db="UniProtKB">
        <authorList>
            <consortium name="RefSeq"/>
        </authorList>
    </citation>
    <scope>IDENTIFICATION</scope>
</reference>
<keyword evidence="9 12" id="KW-0503">Monooxygenase</keyword>
<keyword evidence="13" id="KW-1185">Reference proteome</keyword>
<dbReference type="GO" id="GO:0020037">
    <property type="term" value="F:heme binding"/>
    <property type="evidence" value="ECO:0007669"/>
    <property type="project" value="InterPro"/>
</dbReference>
<evidence type="ECO:0000256" key="12">
    <source>
        <dbReference type="RuleBase" id="RU000461"/>
    </source>
</evidence>
<dbReference type="FunFam" id="1.10.630.10:FF:000007">
    <property type="entry name" value="Cytochrome P450 76C4"/>
    <property type="match status" value="1"/>
</dbReference>
<dbReference type="Proteomes" id="UP000504604">
    <property type="component" value="Linkage group LG1"/>
</dbReference>
<dbReference type="PANTHER" id="PTHR47950:SF4">
    <property type="entry name" value="GERANIOL 8-HYDROXYLASE-LIKE"/>
    <property type="match status" value="1"/>
</dbReference>
<keyword evidence="4" id="KW-0812">Transmembrane</keyword>
<name>A0A6I9SPW6_SESIN</name>
<evidence type="ECO:0000256" key="3">
    <source>
        <dbReference type="ARBA" id="ARBA00022617"/>
    </source>
</evidence>
<keyword evidence="6" id="KW-1133">Transmembrane helix</keyword>
<dbReference type="PANTHER" id="PTHR47950">
    <property type="entry name" value="CYTOCHROME P450, FAMILY 76, SUBFAMILY C, POLYPEPTIDE 5-RELATED"/>
    <property type="match status" value="1"/>
</dbReference>
<feature type="binding site" description="axial binding residue" evidence="11">
    <location>
        <position position="441"/>
    </location>
    <ligand>
        <name>heme</name>
        <dbReference type="ChEBI" id="CHEBI:30413"/>
    </ligand>
    <ligandPart>
        <name>Fe</name>
        <dbReference type="ChEBI" id="CHEBI:18248"/>
    </ligandPart>
</feature>
<evidence type="ECO:0000256" key="8">
    <source>
        <dbReference type="ARBA" id="ARBA00023004"/>
    </source>
</evidence>
<reference evidence="13" key="1">
    <citation type="submission" date="2024-10" db="UniProtKB">
        <authorList>
            <consortium name="RefSeq"/>
        </authorList>
    </citation>
    <scope>NUCLEOTIDE SEQUENCE [LARGE SCALE GENOMIC DNA]</scope>
    <source>
        <strain evidence="13">cv. Zhongzhi No. 13</strain>
    </source>
</reference>
<keyword evidence="8 11" id="KW-0408">Iron</keyword>
<gene>
    <name evidence="14" type="primary">LOC105156707</name>
</gene>
<keyword evidence="3 11" id="KW-0349">Heme</keyword>
<evidence type="ECO:0000256" key="6">
    <source>
        <dbReference type="ARBA" id="ARBA00022989"/>
    </source>
</evidence>
<comment type="similarity">
    <text evidence="2 12">Belongs to the cytochrome P450 family.</text>
</comment>
<dbReference type="InterPro" id="IPR036396">
    <property type="entry name" value="Cyt_P450_sf"/>
</dbReference>
<evidence type="ECO:0000313" key="14">
    <source>
        <dbReference type="RefSeq" id="XP_011071231.1"/>
    </source>
</evidence>
<dbReference type="Gene3D" id="1.10.630.10">
    <property type="entry name" value="Cytochrome P450"/>
    <property type="match status" value="1"/>
</dbReference>
<evidence type="ECO:0000256" key="11">
    <source>
        <dbReference type="PIRSR" id="PIRSR602401-1"/>
    </source>
</evidence>
<dbReference type="CDD" id="cd11073">
    <property type="entry name" value="CYP76-like"/>
    <property type="match status" value="1"/>
</dbReference>
<dbReference type="InterPro" id="IPR002401">
    <property type="entry name" value="Cyt_P450_E_grp-I"/>
</dbReference>
<dbReference type="RefSeq" id="XP_011071231.1">
    <property type="nucleotide sequence ID" value="XM_011072929.1"/>
</dbReference>
<evidence type="ECO:0000256" key="5">
    <source>
        <dbReference type="ARBA" id="ARBA00022723"/>
    </source>
</evidence>
<dbReference type="Gramene" id="SIN_1026285.t">
    <property type="protein sequence ID" value="SIN_1026285.t"/>
    <property type="gene ID" value="SIN_1026285"/>
</dbReference>
<dbReference type="PRINTS" id="PR00385">
    <property type="entry name" value="P450"/>
</dbReference>
<comment type="subcellular location">
    <subcellularLocation>
        <location evidence="1">Membrane</location>
        <topology evidence="1">Single-pass membrane protein</topology>
    </subcellularLocation>
</comment>
<keyword evidence="10" id="KW-0472">Membrane</keyword>
<dbReference type="Pfam" id="PF00067">
    <property type="entry name" value="p450"/>
    <property type="match status" value="1"/>
</dbReference>
<dbReference type="GeneID" id="105156707"/>
<evidence type="ECO:0000256" key="7">
    <source>
        <dbReference type="ARBA" id="ARBA00023002"/>
    </source>
</evidence>
<evidence type="ECO:0000256" key="4">
    <source>
        <dbReference type="ARBA" id="ARBA00022692"/>
    </source>
</evidence>
<comment type="cofactor">
    <cofactor evidence="11">
        <name>heme</name>
        <dbReference type="ChEBI" id="CHEBI:30413"/>
    </cofactor>
</comment>
<evidence type="ECO:0000256" key="10">
    <source>
        <dbReference type="ARBA" id="ARBA00023136"/>
    </source>
</evidence>
<keyword evidence="5 11" id="KW-0479">Metal-binding</keyword>
<dbReference type="InParanoid" id="A0A6I9SPW6"/>
<dbReference type="PRINTS" id="PR00463">
    <property type="entry name" value="EP450I"/>
</dbReference>
<evidence type="ECO:0000256" key="1">
    <source>
        <dbReference type="ARBA" id="ARBA00004167"/>
    </source>
</evidence>
<dbReference type="AlphaFoldDB" id="A0A6I9SPW6"/>
<evidence type="ECO:0000256" key="2">
    <source>
        <dbReference type="ARBA" id="ARBA00010617"/>
    </source>
</evidence>
<dbReference type="GO" id="GO:0016020">
    <property type="term" value="C:membrane"/>
    <property type="evidence" value="ECO:0007669"/>
    <property type="project" value="UniProtKB-SubCell"/>
</dbReference>
<dbReference type="InterPro" id="IPR017972">
    <property type="entry name" value="Cyt_P450_CS"/>
</dbReference>
<keyword evidence="7 12" id="KW-0560">Oxidoreductase</keyword>
<dbReference type="InterPro" id="IPR001128">
    <property type="entry name" value="Cyt_P450"/>
</dbReference>
<dbReference type="OrthoDB" id="2789670at2759"/>
<evidence type="ECO:0000256" key="9">
    <source>
        <dbReference type="ARBA" id="ARBA00023033"/>
    </source>
</evidence>
<evidence type="ECO:0000313" key="13">
    <source>
        <dbReference type="Proteomes" id="UP000504604"/>
    </source>
</evidence>
<dbReference type="GO" id="GO:0005506">
    <property type="term" value="F:iron ion binding"/>
    <property type="evidence" value="ECO:0007669"/>
    <property type="project" value="InterPro"/>
</dbReference>
<proteinExistence type="inferred from homology"/>
<sequence length="499" mass="56459">MDIYGFLLCSVLLSFCIHYLLSTGTFKKKRLPPGPIGLPILGSLLTIGNRPPESLAKLAKIYGPLMTVKFGMLNVVVASSADMAKEILQKNDRAFIGRPTPESLAAGKFQDMSLVWSSGLNPHWKKVRKICNIQLFTNQRMYSLQELRHPVIKKMIVRVIEAREAREPLDIGRLAFGAMLNFLSNTMFSGDLFDMKSDGIRELKELIGELMDLMLKANVADFFPFLRPFDPQGITRGITGLLHRVHKLLDDIIGQRVRRRTSDQSDRCGDFLDVLLDHTEMHGPEELNYQNIKILFQDLFVAGAMTTSTVIEWAMAELLHNPAILTKVKQELSNKIPPRELIQEQDITHLPYLDAVIKETMRLHPTTPLLLPHYTEEEAEIQGYIIPKHTQVFVNVWSILRDPAYWDDPTIFKPDRFLNSSIDVQGKDCKYIPFGAGRRICPGSNLAMRMVSLMVSNLVHGFDWELPGGLKFEDMDMTDGVGIAPHKHEPLVVIPVNAH</sequence>
<dbReference type="PROSITE" id="PS00086">
    <property type="entry name" value="CYTOCHROME_P450"/>
    <property type="match status" value="1"/>
</dbReference>